<dbReference type="InterPro" id="IPR013525">
    <property type="entry name" value="ABC2_TM"/>
</dbReference>
<dbReference type="GO" id="GO:0016020">
    <property type="term" value="C:membrane"/>
    <property type="evidence" value="ECO:0007669"/>
    <property type="project" value="UniProtKB-SubCell"/>
</dbReference>
<dbReference type="STRING" id="137733.SAMN05421767_1425"/>
<evidence type="ECO:0000313" key="10">
    <source>
        <dbReference type="Proteomes" id="UP000198556"/>
    </source>
</evidence>
<dbReference type="OrthoDB" id="9811483at2"/>
<evidence type="ECO:0000259" key="8">
    <source>
        <dbReference type="Pfam" id="PF12698"/>
    </source>
</evidence>
<feature type="coiled-coil region" evidence="5">
    <location>
        <begin position="436"/>
        <end position="470"/>
    </location>
</feature>
<keyword evidence="10" id="KW-1185">Reference proteome</keyword>
<feature type="transmembrane region" description="Helical" evidence="6">
    <location>
        <begin position="623"/>
        <end position="641"/>
    </location>
</feature>
<keyword evidence="4 6" id="KW-0472">Membrane</keyword>
<gene>
    <name evidence="9" type="ORF">SAMN05421767_1425</name>
</gene>
<dbReference type="NCBIfam" id="TIGR03061">
    <property type="entry name" value="pip_yhgE_Nterm"/>
    <property type="match status" value="1"/>
</dbReference>
<evidence type="ECO:0000256" key="4">
    <source>
        <dbReference type="ARBA" id="ARBA00023136"/>
    </source>
</evidence>
<dbReference type="InterPro" id="IPR017500">
    <property type="entry name" value="Phage_infect_YhgE_N"/>
</dbReference>
<reference evidence="9 10" key="1">
    <citation type="submission" date="2016-10" db="EMBL/GenBank/DDBJ databases">
        <authorList>
            <person name="de Groot N.N."/>
        </authorList>
    </citation>
    <scope>NUCLEOTIDE SEQUENCE [LARGE SCALE GENOMIC DNA]</scope>
    <source>
        <strain evidence="9 10">DSM 15827</strain>
    </source>
</reference>
<feature type="transmembrane region" description="Helical" evidence="6">
    <location>
        <begin position="768"/>
        <end position="786"/>
    </location>
</feature>
<evidence type="ECO:0000256" key="3">
    <source>
        <dbReference type="ARBA" id="ARBA00022989"/>
    </source>
</evidence>
<dbReference type="NCBIfam" id="TIGR03062">
    <property type="entry name" value="pip_yhgE_Cterm"/>
    <property type="match status" value="1"/>
</dbReference>
<feature type="transmembrane region" description="Helical" evidence="6">
    <location>
        <begin position="792"/>
        <end position="812"/>
    </location>
</feature>
<dbReference type="Proteomes" id="UP000198556">
    <property type="component" value="Unassembled WGS sequence"/>
</dbReference>
<feature type="transmembrane region" description="Helical" evidence="6">
    <location>
        <begin position="590"/>
        <end position="616"/>
    </location>
</feature>
<dbReference type="InterPro" id="IPR017501">
    <property type="entry name" value="Phage_infect_YhgE_C"/>
</dbReference>
<dbReference type="Pfam" id="PF12698">
    <property type="entry name" value="ABC2_membrane_3"/>
    <property type="match status" value="1"/>
</dbReference>
<feature type="domain" description="ABC-2 type transporter transmembrane" evidence="8">
    <location>
        <begin position="23"/>
        <end position="198"/>
    </location>
</feature>
<feature type="transmembrane region" description="Helical" evidence="6">
    <location>
        <begin position="20"/>
        <end position="38"/>
    </location>
</feature>
<protein>
    <submittedName>
        <fullName evidence="9">Putative membrane protein</fullName>
    </submittedName>
</protein>
<feature type="coiled-coil region" evidence="5">
    <location>
        <begin position="184"/>
        <end position="225"/>
    </location>
</feature>
<dbReference type="InterPro" id="IPR051328">
    <property type="entry name" value="T7SS_ABC-Transporter"/>
</dbReference>
<dbReference type="PANTHER" id="PTHR43077">
    <property type="entry name" value="TRANSPORT PERMEASE YVFS-RELATED"/>
    <property type="match status" value="1"/>
</dbReference>
<name>A0A1H9NMQ9_9LACT</name>
<dbReference type="GO" id="GO:0140359">
    <property type="term" value="F:ABC-type transporter activity"/>
    <property type="evidence" value="ECO:0007669"/>
    <property type="project" value="InterPro"/>
</dbReference>
<evidence type="ECO:0000256" key="1">
    <source>
        <dbReference type="ARBA" id="ARBA00004141"/>
    </source>
</evidence>
<evidence type="ECO:0000256" key="5">
    <source>
        <dbReference type="SAM" id="Coils"/>
    </source>
</evidence>
<feature type="transmembrane region" description="Helical" evidence="6">
    <location>
        <begin position="680"/>
        <end position="701"/>
    </location>
</feature>
<feature type="domain" description="ABC-2 type transporter transmembrane" evidence="7">
    <location>
        <begin position="528"/>
        <end position="667"/>
    </location>
</feature>
<feature type="coiled-coil region" evidence="5">
    <location>
        <begin position="308"/>
        <end position="360"/>
    </location>
</feature>
<feature type="transmembrane region" description="Helical" evidence="6">
    <location>
        <begin position="562"/>
        <end position="584"/>
    </location>
</feature>
<dbReference type="Gene3D" id="3.40.1710.10">
    <property type="entry name" value="abc type-2 transporter like domain"/>
    <property type="match status" value="1"/>
</dbReference>
<evidence type="ECO:0000256" key="2">
    <source>
        <dbReference type="ARBA" id="ARBA00022692"/>
    </source>
</evidence>
<keyword evidence="3 6" id="KW-1133">Transmembrane helix</keyword>
<dbReference type="RefSeq" id="WP_089747627.1">
    <property type="nucleotide sequence ID" value="NZ_FOGF01000042.1"/>
</dbReference>
<evidence type="ECO:0000313" key="9">
    <source>
        <dbReference type="EMBL" id="SER37182.1"/>
    </source>
</evidence>
<proteinExistence type="predicted"/>
<keyword evidence="5" id="KW-0175">Coiled coil</keyword>
<organism evidence="9 10">
    <name type="scientific">Granulicatella balaenopterae</name>
    <dbReference type="NCBI Taxonomy" id="137733"/>
    <lineage>
        <taxon>Bacteria</taxon>
        <taxon>Bacillati</taxon>
        <taxon>Bacillota</taxon>
        <taxon>Bacilli</taxon>
        <taxon>Lactobacillales</taxon>
        <taxon>Carnobacteriaceae</taxon>
        <taxon>Granulicatella</taxon>
    </lineage>
</organism>
<accession>A0A1H9NMQ9</accession>
<evidence type="ECO:0000256" key="6">
    <source>
        <dbReference type="SAM" id="Phobius"/>
    </source>
</evidence>
<feature type="transmembrane region" description="Helical" evidence="6">
    <location>
        <begin position="522"/>
        <end position="541"/>
    </location>
</feature>
<dbReference type="EMBL" id="FOGF01000042">
    <property type="protein sequence ID" value="SER37182.1"/>
    <property type="molecule type" value="Genomic_DNA"/>
</dbReference>
<evidence type="ECO:0000259" key="7">
    <source>
        <dbReference type="Pfam" id="PF01061"/>
    </source>
</evidence>
<dbReference type="Pfam" id="PF01061">
    <property type="entry name" value="ABC2_membrane"/>
    <property type="match status" value="1"/>
</dbReference>
<keyword evidence="2 6" id="KW-0812">Transmembrane</keyword>
<sequence length="838" mass="92983">MKNALYIFRRDIKRILKNKVALIVIGGVCIIPSLYAWFNIAANMDPYANTDKIKVAIVNNDTEVTESGISVNAGKEIVDNLKENKKLDWQFVEEEVGIDGVKSGKYYAAIVIQEDFSKSLLSITSGDTNEPSLIYYVNEKKNAIAPKITSTGATTIQEQINENFSSVAAKSVSDIVKESALSIYDDVETTKDNLNTSLKNVSEDFESYSKNIQDLQQSANSTKQEIDGILASIDKITTFINSGNQALDSADNIIKKTNEASGQLSTDIFNTSTENMNYLNDIYTTTSASINRQIDKTMTVNNKIKTQIDLLSNVLANNKAILEELQKENEQNNGKFDTAIKNLQDKNQEITNTINTLSEKQQLFTQVIEKLETSDKNLGKLIDDCNNRLAELGKVISENVTNGISPNANKLLSLIGKMQGTLNAAPETLNLSKSVLKETQNALDDAIIAFSNAENLVNSIKTNLDDMTQDLSVLESSKVFKNLVSLENIDADSIGNFIESPVEVQTTALYPVKNYGSAMTPFYTNLALWVGGIVLVSVIKLEVDTDEELIGVKPSESYMGRLMLLIVLAAFQGFIATAGDIWLLGAQCEIPSLFILSGIICSIVFTNIIFALAITFKHIGKALCVLFIILQIPGGAGTYPIEMTPAFFRTIHPLLPFSYGISAMREAIAGLYAGTYTYDVMKLAIFIPISLVIGLHLRPLLININNLFDKKLSESGLMISENNTLIRKTNHADLLIKALKNDQEITTEFRKRKENFERTYKTKIKRGLFLLCALPLIFLNLMLFIPAKLTCLILWIISMILTATYLIVIEYINNKLTVESELQDMTSDEIIEQLREED</sequence>
<dbReference type="AlphaFoldDB" id="A0A1H9NMQ9"/>
<dbReference type="PANTHER" id="PTHR43077:SF10">
    <property type="entry name" value="TRANSPORT PERMEASE PROTEIN"/>
    <property type="match status" value="1"/>
</dbReference>
<comment type="subcellular location">
    <subcellularLocation>
        <location evidence="1">Membrane</location>
        <topology evidence="1">Multi-pass membrane protein</topology>
    </subcellularLocation>
</comment>